<dbReference type="AlphaFoldDB" id="A0AAD8K564"/>
<dbReference type="GO" id="GO:0005737">
    <property type="term" value="C:cytoplasm"/>
    <property type="evidence" value="ECO:0007669"/>
    <property type="project" value="TreeGrafter"/>
</dbReference>
<evidence type="ECO:0000256" key="4">
    <source>
        <dbReference type="ARBA" id="ARBA00022968"/>
    </source>
</evidence>
<evidence type="ECO:0000313" key="8">
    <source>
        <dbReference type="EMBL" id="KAK1416009.1"/>
    </source>
</evidence>
<evidence type="ECO:0000256" key="5">
    <source>
        <dbReference type="ARBA" id="ARBA00023180"/>
    </source>
</evidence>
<keyword evidence="4 7" id="KW-0812">Transmembrane</keyword>
<evidence type="ECO:0000256" key="3">
    <source>
        <dbReference type="ARBA" id="ARBA00022603"/>
    </source>
</evidence>
<reference evidence="8" key="1">
    <citation type="journal article" date="2023" name="bioRxiv">
        <title>Improved chromosome-level genome assembly for marigold (Tagetes erecta).</title>
        <authorList>
            <person name="Jiang F."/>
            <person name="Yuan L."/>
            <person name="Wang S."/>
            <person name="Wang H."/>
            <person name="Xu D."/>
            <person name="Wang A."/>
            <person name="Fan W."/>
        </authorList>
    </citation>
    <scope>NUCLEOTIDE SEQUENCE</scope>
    <source>
        <strain evidence="8">WSJ</strain>
        <tissue evidence="8">Leaf</tissue>
    </source>
</reference>
<evidence type="ECO:0000313" key="9">
    <source>
        <dbReference type="Proteomes" id="UP001229421"/>
    </source>
</evidence>
<dbReference type="PANTHER" id="PTHR10108">
    <property type="entry name" value="SAM-DEPENDENT METHYLTRANSFERASE"/>
    <property type="match status" value="1"/>
</dbReference>
<dbReference type="Pfam" id="PF03141">
    <property type="entry name" value="Methyltransf_29"/>
    <property type="match status" value="1"/>
</dbReference>
<gene>
    <name evidence="8" type="ORF">QVD17_31797</name>
</gene>
<comment type="caution">
    <text evidence="8">The sequence shown here is derived from an EMBL/GenBank/DDBJ whole genome shotgun (WGS) entry which is preliminary data.</text>
</comment>
<keyword evidence="4 7" id="KW-0735">Signal-anchor</keyword>
<keyword evidence="5 7" id="KW-0325">Glycoprotein</keyword>
<dbReference type="GO" id="GO:0012505">
    <property type="term" value="C:endomembrane system"/>
    <property type="evidence" value="ECO:0007669"/>
    <property type="project" value="UniProtKB-SubCell"/>
</dbReference>
<dbReference type="InterPro" id="IPR004159">
    <property type="entry name" value="Put_SAM_MeTrfase"/>
</dbReference>
<dbReference type="PANTHER" id="PTHR10108:SF1129">
    <property type="entry name" value="METHYLTRANSFERASE"/>
    <property type="match status" value="1"/>
</dbReference>
<sequence>MIRNVMDMNARYGGLNAAFLEEGKAVWVMNVVPTRARNTLPIIFDQGFAGVLHDWCEPFPTYPRTYDMLHANGLLSYLISEQCSITELLLEMDRILRPEGWVVLSDEVGSIEKARSIATQIRWEARVIDLENGSDQRILVCQKPFVRR</sequence>
<comment type="similarity">
    <text evidence="2 7">Belongs to the methyltransferase superfamily.</text>
</comment>
<dbReference type="Proteomes" id="UP001229421">
    <property type="component" value="Unassembled WGS sequence"/>
</dbReference>
<dbReference type="InterPro" id="IPR029063">
    <property type="entry name" value="SAM-dependent_MTases_sf"/>
</dbReference>
<name>A0AAD8K564_TARER</name>
<evidence type="ECO:0000256" key="7">
    <source>
        <dbReference type="RuleBase" id="RU366043"/>
    </source>
</evidence>
<keyword evidence="3 7" id="KW-0489">Methyltransferase</keyword>
<dbReference type="SUPFAM" id="SSF53335">
    <property type="entry name" value="S-adenosyl-L-methionine-dependent methyltransferases"/>
    <property type="match status" value="1"/>
</dbReference>
<protein>
    <recommendedName>
        <fullName evidence="7">Methyltransferase</fullName>
        <ecNumber evidence="7">2.1.1.-</ecNumber>
    </recommendedName>
</protein>
<evidence type="ECO:0000256" key="6">
    <source>
        <dbReference type="ARBA" id="ARBA00037847"/>
    </source>
</evidence>
<dbReference type="GO" id="GO:0032259">
    <property type="term" value="P:methylation"/>
    <property type="evidence" value="ECO:0007669"/>
    <property type="project" value="UniProtKB-KW"/>
</dbReference>
<organism evidence="8 9">
    <name type="scientific">Tagetes erecta</name>
    <name type="common">African marigold</name>
    <dbReference type="NCBI Taxonomy" id="13708"/>
    <lineage>
        <taxon>Eukaryota</taxon>
        <taxon>Viridiplantae</taxon>
        <taxon>Streptophyta</taxon>
        <taxon>Embryophyta</taxon>
        <taxon>Tracheophyta</taxon>
        <taxon>Spermatophyta</taxon>
        <taxon>Magnoliopsida</taxon>
        <taxon>eudicotyledons</taxon>
        <taxon>Gunneridae</taxon>
        <taxon>Pentapetalae</taxon>
        <taxon>asterids</taxon>
        <taxon>campanulids</taxon>
        <taxon>Asterales</taxon>
        <taxon>Asteraceae</taxon>
        <taxon>Asteroideae</taxon>
        <taxon>Heliantheae alliance</taxon>
        <taxon>Tageteae</taxon>
        <taxon>Tagetes</taxon>
    </lineage>
</organism>
<keyword evidence="7" id="KW-0808">Transferase</keyword>
<accession>A0AAD8K564</accession>
<proteinExistence type="inferred from homology"/>
<dbReference type="EC" id="2.1.1.-" evidence="7"/>
<comment type="subcellular location">
    <subcellularLocation>
        <location evidence="6">Endomembrane system</location>
        <topology evidence="6">Single-pass membrane protein</topology>
    </subcellularLocation>
    <subcellularLocation>
        <location evidence="1 7">Membrane</location>
        <topology evidence="1 7">Single-pass type II membrane protein</topology>
    </subcellularLocation>
</comment>
<evidence type="ECO:0000256" key="2">
    <source>
        <dbReference type="ARBA" id="ARBA00008361"/>
    </source>
</evidence>
<dbReference type="GO" id="GO:0016020">
    <property type="term" value="C:membrane"/>
    <property type="evidence" value="ECO:0007669"/>
    <property type="project" value="UniProtKB-SubCell"/>
</dbReference>
<dbReference type="Gene3D" id="3.40.50.150">
    <property type="entry name" value="Vaccinia Virus protein VP39"/>
    <property type="match status" value="1"/>
</dbReference>
<dbReference type="EMBL" id="JAUHHV010000008">
    <property type="protein sequence ID" value="KAK1416009.1"/>
    <property type="molecule type" value="Genomic_DNA"/>
</dbReference>
<dbReference type="GO" id="GO:0008168">
    <property type="term" value="F:methyltransferase activity"/>
    <property type="evidence" value="ECO:0007669"/>
    <property type="project" value="UniProtKB-UniRule"/>
</dbReference>
<keyword evidence="9" id="KW-1185">Reference proteome</keyword>
<evidence type="ECO:0000256" key="1">
    <source>
        <dbReference type="ARBA" id="ARBA00004606"/>
    </source>
</evidence>